<dbReference type="FunFam" id="3.40.140.20:FF:000005">
    <property type="entry name" value="Bifunctional purine biosynthesis protein PurH"/>
    <property type="match status" value="1"/>
</dbReference>
<evidence type="ECO:0000256" key="3">
    <source>
        <dbReference type="ARBA" id="ARBA00007667"/>
    </source>
</evidence>
<dbReference type="NCBIfam" id="NF002049">
    <property type="entry name" value="PRK00881.1"/>
    <property type="match status" value="1"/>
</dbReference>
<comment type="catalytic activity">
    <reaction evidence="8 10">
        <text>(6R)-10-formyltetrahydrofolate + 5-amino-1-(5-phospho-beta-D-ribosyl)imidazole-4-carboxamide = 5-formamido-1-(5-phospho-D-ribosyl)imidazole-4-carboxamide + (6S)-5,6,7,8-tetrahydrofolate</text>
        <dbReference type="Rhea" id="RHEA:22192"/>
        <dbReference type="ChEBI" id="CHEBI:57453"/>
        <dbReference type="ChEBI" id="CHEBI:58467"/>
        <dbReference type="ChEBI" id="CHEBI:58475"/>
        <dbReference type="ChEBI" id="CHEBI:195366"/>
        <dbReference type="EC" id="2.1.2.3"/>
    </reaction>
</comment>
<reference evidence="14" key="1">
    <citation type="submission" date="2016-10" db="EMBL/GenBank/DDBJ databases">
        <authorList>
            <person name="Varghese N."/>
            <person name="Submissions S."/>
        </authorList>
    </citation>
    <scope>NUCLEOTIDE SEQUENCE [LARGE SCALE GENOMIC DNA]</scope>
    <source>
        <strain evidence="14">DSM 19110</strain>
    </source>
</reference>
<dbReference type="STRING" id="430522.BFS30_13590"/>
<comment type="pathway">
    <text evidence="1 10">Purine metabolism; IMP biosynthesis via de novo pathway; IMP from 5-formamido-1-(5-phospho-D-ribosyl)imidazole-4-carboxamide: step 1/1.</text>
</comment>
<evidence type="ECO:0000256" key="4">
    <source>
        <dbReference type="ARBA" id="ARBA00022679"/>
    </source>
</evidence>
<evidence type="ECO:0000256" key="10">
    <source>
        <dbReference type="HAMAP-Rule" id="MF_00139"/>
    </source>
</evidence>
<evidence type="ECO:0000256" key="7">
    <source>
        <dbReference type="ARBA" id="ARBA00023268"/>
    </source>
</evidence>
<dbReference type="PANTHER" id="PTHR11692:SF0">
    <property type="entry name" value="BIFUNCTIONAL PURINE BIOSYNTHESIS PROTEIN ATIC"/>
    <property type="match status" value="1"/>
</dbReference>
<organism evidence="13 14">
    <name type="scientific">Pedobacter steynii</name>
    <dbReference type="NCBI Taxonomy" id="430522"/>
    <lineage>
        <taxon>Bacteria</taxon>
        <taxon>Pseudomonadati</taxon>
        <taxon>Bacteroidota</taxon>
        <taxon>Sphingobacteriia</taxon>
        <taxon>Sphingobacteriales</taxon>
        <taxon>Sphingobacteriaceae</taxon>
        <taxon>Pedobacter</taxon>
    </lineage>
</organism>
<keyword evidence="6 10" id="KW-0378">Hydrolase</keyword>
<accession>A0A1H0L957</accession>
<dbReference type="Gene3D" id="3.40.140.20">
    <property type="match status" value="2"/>
</dbReference>
<evidence type="ECO:0000256" key="5">
    <source>
        <dbReference type="ARBA" id="ARBA00022755"/>
    </source>
</evidence>
<comment type="pathway">
    <text evidence="2 10">Purine metabolism; IMP biosynthesis via de novo pathway; 5-formamido-1-(5-phospho-D-ribosyl)imidazole-4-carboxamide from 5-amino-1-(5-phospho-D-ribosyl)imidazole-4-carboxamide (10-formyl THF route): step 1/1.</text>
</comment>
<dbReference type="PROSITE" id="PS51855">
    <property type="entry name" value="MGS"/>
    <property type="match status" value="1"/>
</dbReference>
<dbReference type="InterPro" id="IPR024051">
    <property type="entry name" value="AICAR_Tfase_dup_dom_sf"/>
</dbReference>
<keyword evidence="11" id="KW-0175">Coiled coil</keyword>
<dbReference type="GO" id="GO:0005829">
    <property type="term" value="C:cytosol"/>
    <property type="evidence" value="ECO:0007669"/>
    <property type="project" value="TreeGrafter"/>
</dbReference>
<dbReference type="InterPro" id="IPR016193">
    <property type="entry name" value="Cytidine_deaminase-like"/>
</dbReference>
<dbReference type="SMART" id="SM00798">
    <property type="entry name" value="AICARFT_IMPCHas"/>
    <property type="match status" value="1"/>
</dbReference>
<feature type="coiled-coil region" evidence="11">
    <location>
        <begin position="158"/>
        <end position="185"/>
    </location>
</feature>
<comment type="similarity">
    <text evidence="3 10">Belongs to the PurH family.</text>
</comment>
<proteinExistence type="inferred from homology"/>
<dbReference type="PIRSF" id="PIRSF000414">
    <property type="entry name" value="AICARFT_IMPCHas"/>
    <property type="match status" value="1"/>
</dbReference>
<dbReference type="PANTHER" id="PTHR11692">
    <property type="entry name" value="BIFUNCTIONAL PURINE BIOSYNTHESIS PROTEIN PURH"/>
    <property type="match status" value="1"/>
</dbReference>
<dbReference type="FunFam" id="3.40.50.1380:FF:000001">
    <property type="entry name" value="Bifunctional purine biosynthesis protein PurH"/>
    <property type="match status" value="1"/>
</dbReference>
<dbReference type="InterPro" id="IPR011607">
    <property type="entry name" value="MGS-like_dom"/>
</dbReference>
<evidence type="ECO:0000256" key="11">
    <source>
        <dbReference type="SAM" id="Coils"/>
    </source>
</evidence>
<dbReference type="GO" id="GO:0003937">
    <property type="term" value="F:IMP cyclohydrolase activity"/>
    <property type="evidence" value="ECO:0007669"/>
    <property type="project" value="UniProtKB-UniRule"/>
</dbReference>
<dbReference type="SMART" id="SM00851">
    <property type="entry name" value="MGS"/>
    <property type="match status" value="1"/>
</dbReference>
<dbReference type="InterPro" id="IPR002695">
    <property type="entry name" value="PurH-like"/>
</dbReference>
<dbReference type="AlphaFoldDB" id="A0A1H0L957"/>
<dbReference type="Pfam" id="PF02142">
    <property type="entry name" value="MGS"/>
    <property type="match status" value="1"/>
</dbReference>
<dbReference type="FunFam" id="3.40.140.20:FF:000001">
    <property type="entry name" value="Bifunctional purine biosynthesis protein PurH"/>
    <property type="match status" value="1"/>
</dbReference>
<evidence type="ECO:0000256" key="1">
    <source>
        <dbReference type="ARBA" id="ARBA00004844"/>
    </source>
</evidence>
<dbReference type="GO" id="GO:0004643">
    <property type="term" value="F:phosphoribosylaminoimidazolecarboxamide formyltransferase activity"/>
    <property type="evidence" value="ECO:0007669"/>
    <property type="project" value="UniProtKB-UniRule"/>
</dbReference>
<dbReference type="EMBL" id="FNGY01000017">
    <property type="protein sequence ID" value="SDO64738.1"/>
    <property type="molecule type" value="Genomic_DNA"/>
</dbReference>
<evidence type="ECO:0000256" key="8">
    <source>
        <dbReference type="ARBA" id="ARBA00050488"/>
    </source>
</evidence>
<evidence type="ECO:0000256" key="6">
    <source>
        <dbReference type="ARBA" id="ARBA00022801"/>
    </source>
</evidence>
<evidence type="ECO:0000256" key="9">
    <source>
        <dbReference type="ARBA" id="ARBA00050687"/>
    </source>
</evidence>
<dbReference type="SUPFAM" id="SSF52335">
    <property type="entry name" value="Methylglyoxal synthase-like"/>
    <property type="match status" value="1"/>
</dbReference>
<dbReference type="Gene3D" id="3.40.50.1380">
    <property type="entry name" value="Methylglyoxal synthase-like domain"/>
    <property type="match status" value="1"/>
</dbReference>
<comment type="domain">
    <text evidence="10">The IMP cyclohydrolase activity resides in the N-terminal region.</text>
</comment>
<dbReference type="UniPathway" id="UPA00074">
    <property type="reaction ID" value="UER00133"/>
</dbReference>
<dbReference type="GO" id="GO:0006189">
    <property type="term" value="P:'de novo' IMP biosynthetic process"/>
    <property type="evidence" value="ECO:0007669"/>
    <property type="project" value="UniProtKB-UniRule"/>
</dbReference>
<dbReference type="Proteomes" id="UP000183200">
    <property type="component" value="Unassembled WGS sequence"/>
</dbReference>
<keyword evidence="5 10" id="KW-0658">Purine biosynthesis</keyword>
<keyword evidence="14" id="KW-1185">Reference proteome</keyword>
<dbReference type="SUPFAM" id="SSF53927">
    <property type="entry name" value="Cytidine deaminase-like"/>
    <property type="match status" value="1"/>
</dbReference>
<protein>
    <recommendedName>
        <fullName evidence="10">Bifunctional purine biosynthesis protein PurH</fullName>
    </recommendedName>
    <domain>
        <recommendedName>
            <fullName evidence="10">Phosphoribosylaminoimidazolecarboxamide formyltransferase</fullName>
            <ecNumber evidence="10">2.1.2.3</ecNumber>
        </recommendedName>
        <alternativeName>
            <fullName evidence="10">AICAR transformylase</fullName>
        </alternativeName>
    </domain>
    <domain>
        <recommendedName>
            <fullName evidence="10">IMP cyclohydrolase</fullName>
            <ecNumber evidence="10">3.5.4.10</ecNumber>
        </recommendedName>
        <alternativeName>
            <fullName evidence="10">ATIC</fullName>
        </alternativeName>
        <alternativeName>
            <fullName evidence="10">IMP synthase</fullName>
        </alternativeName>
        <alternativeName>
            <fullName evidence="10">Inosinicase</fullName>
        </alternativeName>
    </domain>
</protein>
<dbReference type="Pfam" id="PF01808">
    <property type="entry name" value="AICARFT_IMPCHas"/>
    <property type="match status" value="1"/>
</dbReference>
<dbReference type="CDD" id="cd01421">
    <property type="entry name" value="IMPCH"/>
    <property type="match status" value="1"/>
</dbReference>
<evidence type="ECO:0000313" key="13">
    <source>
        <dbReference type="EMBL" id="SDO64738.1"/>
    </source>
</evidence>
<evidence type="ECO:0000259" key="12">
    <source>
        <dbReference type="PROSITE" id="PS51855"/>
    </source>
</evidence>
<dbReference type="HAMAP" id="MF_00139">
    <property type="entry name" value="PurH"/>
    <property type="match status" value="1"/>
</dbReference>
<gene>
    <name evidence="10" type="primary">purH</name>
    <name evidence="13" type="ORF">SAMN05421820_11786</name>
</gene>
<feature type="domain" description="MGS-like" evidence="12">
    <location>
        <begin position="12"/>
        <end position="160"/>
    </location>
</feature>
<evidence type="ECO:0000256" key="2">
    <source>
        <dbReference type="ARBA" id="ARBA00004954"/>
    </source>
</evidence>
<name>A0A1H0L957_9SPHI</name>
<evidence type="ECO:0000313" key="14">
    <source>
        <dbReference type="Proteomes" id="UP000183200"/>
    </source>
</evidence>
<keyword evidence="7 10" id="KW-0511">Multifunctional enzyme</keyword>
<comment type="catalytic activity">
    <reaction evidence="9 10">
        <text>IMP + H2O = 5-formamido-1-(5-phospho-D-ribosyl)imidazole-4-carboxamide</text>
        <dbReference type="Rhea" id="RHEA:18445"/>
        <dbReference type="ChEBI" id="CHEBI:15377"/>
        <dbReference type="ChEBI" id="CHEBI:58053"/>
        <dbReference type="ChEBI" id="CHEBI:58467"/>
        <dbReference type="EC" id="3.5.4.10"/>
    </reaction>
</comment>
<dbReference type="NCBIfam" id="TIGR00355">
    <property type="entry name" value="purH"/>
    <property type="match status" value="1"/>
</dbReference>
<sequence length="519" mass="57176">MGTFAAQNFSLMSQSIKIKNALISVYYKDGLEPLVRLLAKQGVQLFSTGGTEQFIKDLNLPVTAVEDLTGYPSILGGRVKTLHPKVFGGILNRRGLDSDQQQINEYEIPEIDLVIVDLYPFEETLKAGGTEEEIIEKIDIGGISLIRAAAKNFNDVVILASKDDYSNLQQQLEEQNGETTLAQRKAYAKKAFHTSSHYDTAIFNYFNTEEPLTVFKQSLNTAQTLRYGENPHQQGVFYGDLNAMFTKLNGKELSYNNLVDVDAAVALIDEFEEPTFAILKHTNACGVASRTTIKEAWDIALACDPVSAFGGVLIANREIDLATATEINKLFFEVLIAPSYQPEAVELFRAKKNRVILQRNEVELSKKQFKTLLNGVIEQDKDLIIENTDQMVAVTEKTPTAEELKDLFFANKIVKHTKSNTIVFVKNNQLLASGVGQTSRVDALKQAIVKANAFNFALEGSVMASDAFFPFPDCVEIAAEAGITAVLQPGGSIKDADSINMANAKGIAMVTTGIRHFKH</sequence>
<dbReference type="EC" id="3.5.4.10" evidence="10"/>
<dbReference type="InterPro" id="IPR036914">
    <property type="entry name" value="MGS-like_dom_sf"/>
</dbReference>
<dbReference type="EC" id="2.1.2.3" evidence="10"/>
<keyword evidence="4 10" id="KW-0808">Transferase</keyword>